<keyword evidence="5" id="KW-0963">Cytoplasm</keyword>
<dbReference type="InterPro" id="IPR003768">
    <property type="entry name" value="ScpA"/>
</dbReference>
<evidence type="ECO:0000256" key="4">
    <source>
        <dbReference type="ARBA" id="ARBA00044777"/>
    </source>
</evidence>
<name>A0A8D3WVK6_PRIMW</name>
<dbReference type="NCBIfam" id="NF000995">
    <property type="entry name" value="PRK00104.1-4"/>
    <property type="match status" value="1"/>
</dbReference>
<keyword evidence="1 5" id="KW-0132">Cell division</keyword>
<dbReference type="GO" id="GO:0051301">
    <property type="term" value="P:cell division"/>
    <property type="evidence" value="ECO:0007669"/>
    <property type="project" value="UniProtKB-KW"/>
</dbReference>
<evidence type="ECO:0000256" key="3">
    <source>
        <dbReference type="ARBA" id="ARBA00023306"/>
    </source>
</evidence>
<keyword evidence="6" id="KW-0378">Hydrolase</keyword>
<dbReference type="PANTHER" id="PTHR33969">
    <property type="entry name" value="SEGREGATION AND CONDENSATION PROTEIN A"/>
    <property type="match status" value="1"/>
</dbReference>
<evidence type="ECO:0000256" key="1">
    <source>
        <dbReference type="ARBA" id="ARBA00022618"/>
    </source>
</evidence>
<organism evidence="6 7">
    <name type="scientific">Priestia megaterium (strain WSH-002)</name>
    <name type="common">Bacillus megaterium</name>
    <dbReference type="NCBI Taxonomy" id="1006007"/>
    <lineage>
        <taxon>Bacteria</taxon>
        <taxon>Bacillati</taxon>
        <taxon>Bacillota</taxon>
        <taxon>Bacilli</taxon>
        <taxon>Bacillales</taxon>
        <taxon>Bacillaceae</taxon>
        <taxon>Priestia</taxon>
    </lineage>
</organism>
<dbReference type="Gene3D" id="1.10.10.580">
    <property type="entry name" value="Structural maintenance of chromosome 1. Chain E"/>
    <property type="match status" value="1"/>
</dbReference>
<comment type="similarity">
    <text evidence="5">Belongs to the ScpA family.</text>
</comment>
<evidence type="ECO:0000256" key="2">
    <source>
        <dbReference type="ARBA" id="ARBA00022829"/>
    </source>
</evidence>
<dbReference type="PANTHER" id="PTHR33969:SF2">
    <property type="entry name" value="SEGREGATION AND CONDENSATION PROTEIN A"/>
    <property type="match status" value="1"/>
</dbReference>
<dbReference type="GO" id="GO:0016787">
    <property type="term" value="F:hydrolase activity"/>
    <property type="evidence" value="ECO:0007669"/>
    <property type="project" value="UniProtKB-KW"/>
</dbReference>
<keyword evidence="3 5" id="KW-0131">Cell cycle</keyword>
<dbReference type="GO" id="GO:0007059">
    <property type="term" value="P:chromosome segregation"/>
    <property type="evidence" value="ECO:0007669"/>
    <property type="project" value="UniProtKB-UniRule"/>
</dbReference>
<protein>
    <recommendedName>
        <fullName evidence="4 5">Segregation and condensation protein A</fullName>
    </recommendedName>
</protein>
<reference evidence="6 7" key="1">
    <citation type="journal article" date="2011" name="J. Bacteriol.">
        <title>Complete genome sequence of the industrial strain Bacillus megaterium WSH-002.</title>
        <authorList>
            <person name="Liu L."/>
            <person name="Li Y."/>
            <person name="Zhang J."/>
            <person name="Zou W."/>
            <person name="Zhou Z."/>
            <person name="Liu J."/>
            <person name="Li X."/>
            <person name="Wang L."/>
            <person name="Chen J."/>
        </authorList>
    </citation>
    <scope>NUCLEOTIDE SEQUENCE [LARGE SCALE GENOMIC DNA]</scope>
    <source>
        <strain evidence="6 7">WSH-002</strain>
    </source>
</reference>
<comment type="subcellular location">
    <subcellularLocation>
        <location evidence="5">Cytoplasm</location>
    </subcellularLocation>
    <text evidence="5">Associated with two foci at the outer edges of the nucleoid region in young cells, and at four foci within both cell halves in older cells.</text>
</comment>
<sequence>MKSVGEKKVEYSVKVDAFEGPLDLLLHLINRYEIDIYDIPVATITEQYMMFIHTMNELQLDVASEYLVMAATLLQIKSKMLLPTYEEDMDEIEMVDEEDPREELMQRLIEYRKFKEAAVELQKLEEDQSHVYTKPPSNVQINAEERMQPQDEGLDISLYDMLSAFQKLMKRKQNKKPMQTKIARQDIPIDKRMSEIVNELKAFKGKKSFYQLFPYQERDHIVVTFLAVLELMKENEIVVEQQHNLDELYVSYRERNEEE</sequence>
<dbReference type="InterPro" id="IPR023093">
    <property type="entry name" value="ScpA-like_C"/>
</dbReference>
<dbReference type="Pfam" id="PF02616">
    <property type="entry name" value="SMC_ScpA"/>
    <property type="match status" value="1"/>
</dbReference>
<comment type="subunit">
    <text evidence="5">Component of a cohesin-like complex composed of ScpA, ScpB and the Smc homodimer, in which ScpA and ScpB bind to the head domain of Smc. The presence of the three proteins is required for the association of the complex with DNA.</text>
</comment>
<dbReference type="Gene3D" id="6.10.250.2410">
    <property type="match status" value="1"/>
</dbReference>
<dbReference type="KEGG" id="bmh:BMWSH_0855"/>
<dbReference type="EMBL" id="CP003017">
    <property type="protein sequence ID" value="AEN87739.1"/>
    <property type="molecule type" value="Genomic_DNA"/>
</dbReference>
<evidence type="ECO:0000313" key="7">
    <source>
        <dbReference type="Proteomes" id="UP000001283"/>
    </source>
</evidence>
<dbReference type="GO" id="GO:0005737">
    <property type="term" value="C:cytoplasm"/>
    <property type="evidence" value="ECO:0007669"/>
    <property type="project" value="UniProtKB-SubCell"/>
</dbReference>
<evidence type="ECO:0000313" key="6">
    <source>
        <dbReference type="EMBL" id="AEN87739.1"/>
    </source>
</evidence>
<gene>
    <name evidence="5 6" type="primary">scpA</name>
    <name evidence="6" type="ORF">BMWSH_0855</name>
</gene>
<dbReference type="HAMAP" id="MF_01805">
    <property type="entry name" value="ScpA"/>
    <property type="match status" value="1"/>
</dbReference>
<proteinExistence type="inferred from homology"/>
<evidence type="ECO:0000256" key="5">
    <source>
        <dbReference type="HAMAP-Rule" id="MF_01805"/>
    </source>
</evidence>
<accession>A0A8D3WVK6</accession>
<comment type="function">
    <text evidence="5">Participates in chromosomal partition during cell division. May act via the formation of a condensin-like complex containing Smc and ScpB that pull DNA away from mid-cell into both cell halves.</text>
</comment>
<keyword evidence="2 5" id="KW-0159">Chromosome partition</keyword>
<dbReference type="Proteomes" id="UP000001283">
    <property type="component" value="Chromosome"/>
</dbReference>
<dbReference type="AlphaFoldDB" id="A0A8D3WVK6"/>
<dbReference type="GO" id="GO:0006260">
    <property type="term" value="P:DNA replication"/>
    <property type="evidence" value="ECO:0007669"/>
    <property type="project" value="UniProtKB-UniRule"/>
</dbReference>